<evidence type="ECO:0000256" key="5">
    <source>
        <dbReference type="ARBA" id="ARBA00022840"/>
    </source>
</evidence>
<sequence>MKTDVICLGELLIDFVSMAKDVSLIESPGFLKAPGGAPANVAAGVVKLGGTAGFIGKVGDDPFGLYLKQVLNQLTVETSCLALDREARTTLSFVAQRPDGDRECMFYRHPGADMRLAAEDIAEDYIAQGSVFHYGSISLGSPSSKAATLQAIAYARKHGLLISYDPNLRTDLWPDPEHAREEINAGFAHADVVKISEEEYRFITGCTTVEDCGRYILERGPGLVIVTLGKDGCYYTNGRTSGFIAGFQAEVVETTGAGDAFVAAVLHTFAERRRAGSTVQDEELPAVLRFANAAGALATTRIGAIPSLPTQDEVLALLDSAD</sequence>
<keyword evidence="3" id="KW-0547">Nucleotide-binding</keyword>
<reference evidence="7 8" key="1">
    <citation type="submission" date="2024-04" db="EMBL/GenBank/DDBJ databases">
        <title>draft genome sequnece of Paenibacillus filicis.</title>
        <authorList>
            <person name="Kim D.-U."/>
        </authorList>
    </citation>
    <scope>NUCLEOTIDE SEQUENCE [LARGE SCALE GENOMIC DNA]</scope>
    <source>
        <strain evidence="7 8">KACC14197</strain>
    </source>
</reference>
<dbReference type="InterPro" id="IPR029056">
    <property type="entry name" value="Ribokinase-like"/>
</dbReference>
<evidence type="ECO:0000256" key="3">
    <source>
        <dbReference type="ARBA" id="ARBA00022741"/>
    </source>
</evidence>
<protein>
    <submittedName>
        <fullName evidence="7">PfkB family carbohydrate kinase</fullName>
    </submittedName>
</protein>
<comment type="similarity">
    <text evidence="1">Belongs to the carbohydrate kinase PfkB family.</text>
</comment>
<keyword evidence="2" id="KW-0808">Transferase</keyword>
<dbReference type="PANTHER" id="PTHR43085:SF1">
    <property type="entry name" value="PSEUDOURIDINE KINASE-RELATED"/>
    <property type="match status" value="1"/>
</dbReference>
<dbReference type="SUPFAM" id="SSF53613">
    <property type="entry name" value="Ribokinase-like"/>
    <property type="match status" value="1"/>
</dbReference>
<evidence type="ECO:0000256" key="4">
    <source>
        <dbReference type="ARBA" id="ARBA00022777"/>
    </source>
</evidence>
<accession>A0ABU9DED9</accession>
<comment type="caution">
    <text evidence="7">The sequence shown here is derived from an EMBL/GenBank/DDBJ whole genome shotgun (WGS) entry which is preliminary data.</text>
</comment>
<keyword evidence="5" id="KW-0067">ATP-binding</keyword>
<dbReference type="RefSeq" id="WP_341413684.1">
    <property type="nucleotide sequence ID" value="NZ_JBBPCC010000001.1"/>
</dbReference>
<gene>
    <name evidence="7" type="ORF">WMW72_01775</name>
</gene>
<dbReference type="Pfam" id="PF00294">
    <property type="entry name" value="PfkB"/>
    <property type="match status" value="1"/>
</dbReference>
<dbReference type="InterPro" id="IPR050306">
    <property type="entry name" value="PfkB_Carbo_kinase"/>
</dbReference>
<keyword evidence="4 7" id="KW-0418">Kinase</keyword>
<evidence type="ECO:0000256" key="2">
    <source>
        <dbReference type="ARBA" id="ARBA00022679"/>
    </source>
</evidence>
<dbReference type="Gene3D" id="3.40.1190.20">
    <property type="match status" value="1"/>
</dbReference>
<name>A0ABU9DED9_9BACL</name>
<evidence type="ECO:0000313" key="7">
    <source>
        <dbReference type="EMBL" id="MEK8126631.1"/>
    </source>
</evidence>
<organism evidence="7 8">
    <name type="scientific">Paenibacillus filicis</name>
    <dbReference type="NCBI Taxonomy" id="669464"/>
    <lineage>
        <taxon>Bacteria</taxon>
        <taxon>Bacillati</taxon>
        <taxon>Bacillota</taxon>
        <taxon>Bacilli</taxon>
        <taxon>Bacillales</taxon>
        <taxon>Paenibacillaceae</taxon>
        <taxon>Paenibacillus</taxon>
    </lineage>
</organism>
<dbReference type="EMBL" id="JBBPCC010000001">
    <property type="protein sequence ID" value="MEK8126631.1"/>
    <property type="molecule type" value="Genomic_DNA"/>
</dbReference>
<dbReference type="Proteomes" id="UP001469365">
    <property type="component" value="Unassembled WGS sequence"/>
</dbReference>
<evidence type="ECO:0000259" key="6">
    <source>
        <dbReference type="Pfam" id="PF00294"/>
    </source>
</evidence>
<dbReference type="PROSITE" id="PS00583">
    <property type="entry name" value="PFKB_KINASES_1"/>
    <property type="match status" value="1"/>
</dbReference>
<feature type="domain" description="Carbohydrate kinase PfkB" evidence="6">
    <location>
        <begin position="3"/>
        <end position="310"/>
    </location>
</feature>
<evidence type="ECO:0000313" key="8">
    <source>
        <dbReference type="Proteomes" id="UP001469365"/>
    </source>
</evidence>
<evidence type="ECO:0000256" key="1">
    <source>
        <dbReference type="ARBA" id="ARBA00010688"/>
    </source>
</evidence>
<dbReference type="GO" id="GO:0016301">
    <property type="term" value="F:kinase activity"/>
    <property type="evidence" value="ECO:0007669"/>
    <property type="project" value="UniProtKB-KW"/>
</dbReference>
<dbReference type="PANTHER" id="PTHR43085">
    <property type="entry name" value="HEXOKINASE FAMILY MEMBER"/>
    <property type="match status" value="1"/>
</dbReference>
<proteinExistence type="inferred from homology"/>
<dbReference type="CDD" id="cd01167">
    <property type="entry name" value="bac_FRK"/>
    <property type="match status" value="1"/>
</dbReference>
<keyword evidence="8" id="KW-1185">Reference proteome</keyword>
<dbReference type="InterPro" id="IPR011611">
    <property type="entry name" value="PfkB_dom"/>
</dbReference>
<dbReference type="InterPro" id="IPR002173">
    <property type="entry name" value="Carboh/pur_kinase_PfkB_CS"/>
</dbReference>